<evidence type="ECO:0000313" key="14">
    <source>
        <dbReference type="EMBL" id="GLQ09990.1"/>
    </source>
</evidence>
<sequence length="369" mass="38645">MSGPGPEDIRWLDAAVRYASAYLGTTADNPTVAALVVDPVTQTLISRAVTAKGGRPHAESQALEAAGFEASGRTLYVTLEPCHHWGRTPPCVDAVVRSGVLRVVIGTGDPDPRTSGESIRRLESAGIEVILADHAPSRALHAGHALRHGAGRPFVTAKLAVSADGMIGRKGQGNVAITGDGARDWTHMQRARSEAILIGASTARLDDPQLTVRLPGLENRTPLRVVLAGAKGIDRKVNLIDRFSAHRLAIIAETDAPVEAPPSVEILRVEGKKGRPDLALAFGALARKGIQHLLVEPGARLTAALLDAGLVDRFALLTSPVTIGKGGLPARAGQSLADRLAAAGLVEADSQPLGDDLVTIFERHASISQ</sequence>
<evidence type="ECO:0000256" key="12">
    <source>
        <dbReference type="PIRNR" id="PIRNR006769"/>
    </source>
</evidence>
<comment type="function">
    <text evidence="1 12">Converts 2,5-diamino-6-(ribosylamino)-4(3h)-pyrimidinone 5'-phosphate into 5-amino-6-(ribosylamino)-2,4(1h,3h)-pyrimidinedione 5'-phosphate.</text>
</comment>
<comment type="catalytic activity">
    <reaction evidence="12">
        <text>2,5-diamino-6-hydroxy-4-(5-phosphoribosylamino)-pyrimidine + H2O + H(+) = 5-amino-6-(5-phospho-D-ribosylamino)uracil + NH4(+)</text>
        <dbReference type="Rhea" id="RHEA:21868"/>
        <dbReference type="ChEBI" id="CHEBI:15377"/>
        <dbReference type="ChEBI" id="CHEBI:15378"/>
        <dbReference type="ChEBI" id="CHEBI:28938"/>
        <dbReference type="ChEBI" id="CHEBI:58453"/>
        <dbReference type="ChEBI" id="CHEBI:58614"/>
        <dbReference type="EC" id="3.5.4.26"/>
    </reaction>
</comment>
<dbReference type="InterPro" id="IPR050765">
    <property type="entry name" value="Riboflavin_Biosynth_HTPR"/>
</dbReference>
<dbReference type="NCBIfam" id="TIGR00326">
    <property type="entry name" value="eubact_ribD"/>
    <property type="match status" value="1"/>
</dbReference>
<dbReference type="InterPro" id="IPR016192">
    <property type="entry name" value="APOBEC/CMP_deaminase_Zn-bd"/>
</dbReference>
<dbReference type="InterPro" id="IPR002734">
    <property type="entry name" value="RibDG_C"/>
</dbReference>
<dbReference type="Pfam" id="PF00383">
    <property type="entry name" value="dCMP_cyt_deam_1"/>
    <property type="match status" value="1"/>
</dbReference>
<keyword evidence="10 12" id="KW-0560">Oxidoreductase</keyword>
<dbReference type="PROSITE" id="PS00903">
    <property type="entry name" value="CYT_DCMP_DEAMINASES_1"/>
    <property type="match status" value="1"/>
</dbReference>
<keyword evidence="15" id="KW-1185">Reference proteome</keyword>
<reference evidence="14" key="1">
    <citation type="journal article" date="2014" name="Int. J. Syst. Evol. Microbiol.">
        <title>Complete genome of a new Firmicutes species belonging to the dominant human colonic microbiota ('Ruminococcus bicirculans') reveals two chromosomes and a selective capacity to utilize plant glucans.</title>
        <authorList>
            <consortium name="NISC Comparative Sequencing Program"/>
            <person name="Wegmann U."/>
            <person name="Louis P."/>
            <person name="Goesmann A."/>
            <person name="Henrissat B."/>
            <person name="Duncan S.H."/>
            <person name="Flint H.J."/>
        </authorList>
    </citation>
    <scope>NUCLEOTIDE SEQUENCE</scope>
    <source>
        <strain evidence="14">NBRC 103855</strain>
    </source>
</reference>
<evidence type="ECO:0000256" key="5">
    <source>
        <dbReference type="ARBA" id="ARBA00007417"/>
    </source>
</evidence>
<comment type="caution">
    <text evidence="14">The sequence shown here is derived from an EMBL/GenBank/DDBJ whole genome shotgun (WGS) entry which is preliminary data.</text>
</comment>
<dbReference type="InterPro" id="IPR004794">
    <property type="entry name" value="Eubact_RibD"/>
</dbReference>
<dbReference type="InterPro" id="IPR002125">
    <property type="entry name" value="CMP_dCMP_dom"/>
</dbReference>
<keyword evidence="7 12" id="KW-0479">Metal-binding</keyword>
<evidence type="ECO:0000256" key="8">
    <source>
        <dbReference type="ARBA" id="ARBA00022833"/>
    </source>
</evidence>
<comment type="pathway">
    <text evidence="2 12">Cofactor biosynthesis; riboflavin biosynthesis; 5-amino-6-(D-ribitylamino)uracil from GTP: step 2/4.</text>
</comment>
<dbReference type="SUPFAM" id="SSF53597">
    <property type="entry name" value="Dihydrofolate reductase-like"/>
    <property type="match status" value="1"/>
</dbReference>
<dbReference type="SUPFAM" id="SSF53927">
    <property type="entry name" value="Cytidine deaminase-like"/>
    <property type="match status" value="1"/>
</dbReference>
<evidence type="ECO:0000256" key="4">
    <source>
        <dbReference type="ARBA" id="ARBA00005259"/>
    </source>
</evidence>
<dbReference type="RefSeq" id="WP_284390216.1">
    <property type="nucleotide sequence ID" value="NZ_BSNG01000001.1"/>
</dbReference>
<protein>
    <recommendedName>
        <fullName evidence="12">Riboflavin biosynthesis protein RibD</fullName>
    </recommendedName>
    <domain>
        <recommendedName>
            <fullName evidence="12">Diaminohydroxyphosphoribosylaminopyrimidine deaminase</fullName>
            <shortName evidence="12">DRAP deaminase</shortName>
            <ecNumber evidence="12">3.5.4.26</ecNumber>
        </recommendedName>
        <alternativeName>
            <fullName evidence="12">Riboflavin-specific deaminase</fullName>
        </alternativeName>
    </domain>
    <domain>
        <recommendedName>
            <fullName evidence="12">5-amino-6-(5-phosphoribosylamino)uracil reductase</fullName>
            <ecNumber evidence="12">1.1.1.193</ecNumber>
        </recommendedName>
        <alternativeName>
            <fullName evidence="12">HTP reductase</fullName>
        </alternativeName>
    </domain>
</protein>
<dbReference type="PROSITE" id="PS51747">
    <property type="entry name" value="CYT_DCMP_DEAMINASES_2"/>
    <property type="match status" value="1"/>
</dbReference>
<name>A0ABQ5UD25_9HYPH</name>
<evidence type="ECO:0000256" key="7">
    <source>
        <dbReference type="ARBA" id="ARBA00022723"/>
    </source>
</evidence>
<keyword evidence="8 12" id="KW-0862">Zinc</keyword>
<dbReference type="CDD" id="cd01284">
    <property type="entry name" value="Riboflavin_deaminase-reductase"/>
    <property type="match status" value="1"/>
</dbReference>
<dbReference type="InterPro" id="IPR024072">
    <property type="entry name" value="DHFR-like_dom_sf"/>
</dbReference>
<dbReference type="Proteomes" id="UP001161406">
    <property type="component" value="Unassembled WGS sequence"/>
</dbReference>
<dbReference type="InterPro" id="IPR016193">
    <property type="entry name" value="Cytidine_deaminase-like"/>
</dbReference>
<keyword evidence="11" id="KW-0511">Multifunctional enzyme</keyword>
<evidence type="ECO:0000259" key="13">
    <source>
        <dbReference type="PROSITE" id="PS51747"/>
    </source>
</evidence>
<evidence type="ECO:0000313" key="15">
    <source>
        <dbReference type="Proteomes" id="UP001161406"/>
    </source>
</evidence>
<proteinExistence type="inferred from homology"/>
<evidence type="ECO:0000256" key="6">
    <source>
        <dbReference type="ARBA" id="ARBA00022619"/>
    </source>
</evidence>
<evidence type="ECO:0000256" key="9">
    <source>
        <dbReference type="ARBA" id="ARBA00022857"/>
    </source>
</evidence>
<keyword evidence="12" id="KW-0378">Hydrolase</keyword>
<organism evidence="14 15">
    <name type="scientific">Devosia yakushimensis</name>
    <dbReference type="NCBI Taxonomy" id="470028"/>
    <lineage>
        <taxon>Bacteria</taxon>
        <taxon>Pseudomonadati</taxon>
        <taxon>Pseudomonadota</taxon>
        <taxon>Alphaproteobacteria</taxon>
        <taxon>Hyphomicrobiales</taxon>
        <taxon>Devosiaceae</taxon>
        <taxon>Devosia</taxon>
    </lineage>
</organism>
<reference evidence="14" key="2">
    <citation type="submission" date="2023-01" db="EMBL/GenBank/DDBJ databases">
        <title>Draft genome sequence of Devosia yakushimensis strain NBRC 103855.</title>
        <authorList>
            <person name="Sun Q."/>
            <person name="Mori K."/>
        </authorList>
    </citation>
    <scope>NUCLEOTIDE SEQUENCE</scope>
    <source>
        <strain evidence="14">NBRC 103855</strain>
    </source>
</reference>
<dbReference type="EC" id="1.1.1.193" evidence="12"/>
<comment type="pathway">
    <text evidence="3 12">Cofactor biosynthesis; riboflavin biosynthesis; 5-amino-6-(D-ribitylamino)uracil from GTP: step 3/4.</text>
</comment>
<accession>A0ABQ5UD25</accession>
<evidence type="ECO:0000256" key="11">
    <source>
        <dbReference type="ARBA" id="ARBA00023268"/>
    </source>
</evidence>
<comment type="similarity">
    <text evidence="4 12">In the N-terminal section; belongs to the cytidine and deoxycytidylate deaminase family.</text>
</comment>
<dbReference type="Pfam" id="PF01872">
    <property type="entry name" value="RibD_C"/>
    <property type="match status" value="1"/>
</dbReference>
<comment type="similarity">
    <text evidence="5 12">In the C-terminal section; belongs to the HTP reductase family.</text>
</comment>
<comment type="catalytic activity">
    <reaction evidence="12">
        <text>5-amino-6-(5-phospho-D-ribitylamino)uracil + NADP(+) = 5-amino-6-(5-phospho-D-ribosylamino)uracil + NADPH + H(+)</text>
        <dbReference type="Rhea" id="RHEA:17845"/>
        <dbReference type="ChEBI" id="CHEBI:15378"/>
        <dbReference type="ChEBI" id="CHEBI:57783"/>
        <dbReference type="ChEBI" id="CHEBI:58349"/>
        <dbReference type="ChEBI" id="CHEBI:58421"/>
        <dbReference type="ChEBI" id="CHEBI:58453"/>
        <dbReference type="EC" id="1.1.1.193"/>
    </reaction>
</comment>
<gene>
    <name evidence="14" type="primary">ribD</name>
    <name evidence="14" type="ORF">GCM10007913_19220</name>
</gene>
<dbReference type="EC" id="3.5.4.26" evidence="12"/>
<dbReference type="Gene3D" id="3.40.430.10">
    <property type="entry name" value="Dihydrofolate Reductase, subunit A"/>
    <property type="match status" value="1"/>
</dbReference>
<dbReference type="PANTHER" id="PTHR38011">
    <property type="entry name" value="DIHYDROFOLATE REDUCTASE FAMILY PROTEIN (AFU_ORTHOLOGUE AFUA_8G06820)"/>
    <property type="match status" value="1"/>
</dbReference>
<feature type="domain" description="CMP/dCMP-type deaminase" evidence="13">
    <location>
        <begin position="6"/>
        <end position="129"/>
    </location>
</feature>
<evidence type="ECO:0000256" key="3">
    <source>
        <dbReference type="ARBA" id="ARBA00004910"/>
    </source>
</evidence>
<keyword evidence="6 12" id="KW-0686">Riboflavin biosynthesis</keyword>
<dbReference type="Gene3D" id="3.40.140.10">
    <property type="entry name" value="Cytidine Deaminase, domain 2"/>
    <property type="match status" value="1"/>
</dbReference>
<dbReference type="EMBL" id="BSNG01000001">
    <property type="protein sequence ID" value="GLQ09990.1"/>
    <property type="molecule type" value="Genomic_DNA"/>
</dbReference>
<evidence type="ECO:0000256" key="10">
    <source>
        <dbReference type="ARBA" id="ARBA00023002"/>
    </source>
</evidence>
<dbReference type="PANTHER" id="PTHR38011:SF7">
    <property type="entry name" value="2,5-DIAMINO-6-RIBOSYLAMINO-4(3H)-PYRIMIDINONE 5'-PHOSPHATE REDUCTASE"/>
    <property type="match status" value="1"/>
</dbReference>
<dbReference type="PIRSF" id="PIRSF006769">
    <property type="entry name" value="RibD"/>
    <property type="match status" value="1"/>
</dbReference>
<keyword evidence="9 12" id="KW-0521">NADP</keyword>
<evidence type="ECO:0000256" key="2">
    <source>
        <dbReference type="ARBA" id="ARBA00004882"/>
    </source>
</evidence>
<evidence type="ECO:0000256" key="1">
    <source>
        <dbReference type="ARBA" id="ARBA00002151"/>
    </source>
</evidence>
<comment type="cofactor">
    <cofactor evidence="12">
        <name>Zn(2+)</name>
        <dbReference type="ChEBI" id="CHEBI:29105"/>
    </cofactor>
    <text evidence="12">Binds 1 zinc ion.</text>
</comment>